<keyword evidence="7" id="KW-1185">Reference proteome</keyword>
<dbReference type="PROSITE" id="PS50835">
    <property type="entry name" value="IG_LIKE"/>
    <property type="match status" value="6"/>
</dbReference>
<dbReference type="InterPro" id="IPR030385">
    <property type="entry name" value="G_IRG_dom"/>
</dbReference>
<feature type="compositionally biased region" description="Basic and acidic residues" evidence="2">
    <location>
        <begin position="1163"/>
        <end position="1183"/>
    </location>
</feature>
<dbReference type="InterPro" id="IPR013783">
    <property type="entry name" value="Ig-like_fold"/>
</dbReference>
<dbReference type="GO" id="GO:0050859">
    <property type="term" value="P:negative regulation of B cell receptor signaling pathway"/>
    <property type="evidence" value="ECO:0007669"/>
    <property type="project" value="TreeGrafter"/>
</dbReference>
<feature type="domain" description="Ig-like" evidence="4">
    <location>
        <begin position="488"/>
        <end position="571"/>
    </location>
</feature>
<feature type="compositionally biased region" description="Basic and acidic residues" evidence="2">
    <location>
        <begin position="1108"/>
        <end position="1119"/>
    </location>
</feature>
<dbReference type="SUPFAM" id="SSF52540">
    <property type="entry name" value="P-loop containing nucleoside triphosphate hydrolases"/>
    <property type="match status" value="1"/>
</dbReference>
<feature type="domain" description="Ig-like" evidence="4">
    <location>
        <begin position="579"/>
        <end position="666"/>
    </location>
</feature>
<dbReference type="SUPFAM" id="SSF48726">
    <property type="entry name" value="Immunoglobulin"/>
    <property type="match status" value="6"/>
</dbReference>
<reference evidence="6" key="1">
    <citation type="submission" date="2023-08" db="EMBL/GenBank/DDBJ databases">
        <title>Pelteobagrus vachellii genome.</title>
        <authorList>
            <person name="Liu H."/>
        </authorList>
    </citation>
    <scope>NUCLEOTIDE SEQUENCE</scope>
    <source>
        <strain evidence="6">PRFRI_2022a</strain>
        <tissue evidence="6">Muscle</tissue>
    </source>
</reference>
<organism evidence="6 7">
    <name type="scientific">Tachysurus vachellii</name>
    <name type="common">Darkbarbel catfish</name>
    <name type="synonym">Pelteobagrus vachellii</name>
    <dbReference type="NCBI Taxonomy" id="175792"/>
    <lineage>
        <taxon>Eukaryota</taxon>
        <taxon>Metazoa</taxon>
        <taxon>Chordata</taxon>
        <taxon>Craniata</taxon>
        <taxon>Vertebrata</taxon>
        <taxon>Euteleostomi</taxon>
        <taxon>Actinopterygii</taxon>
        <taxon>Neopterygii</taxon>
        <taxon>Teleostei</taxon>
        <taxon>Ostariophysi</taxon>
        <taxon>Siluriformes</taxon>
        <taxon>Bagridae</taxon>
        <taxon>Tachysurus</taxon>
    </lineage>
</organism>
<dbReference type="GO" id="GO:0055037">
    <property type="term" value="C:recycling endosome"/>
    <property type="evidence" value="ECO:0007669"/>
    <property type="project" value="TreeGrafter"/>
</dbReference>
<dbReference type="EMBL" id="JAVHJS010000017">
    <property type="protein sequence ID" value="KAK2831595.1"/>
    <property type="molecule type" value="Genomic_DNA"/>
</dbReference>
<sequence length="1183" mass="131709">MADVLKSLNLLETLKESLEKNNIADIKDTVEDLLISRINIAITGDRGPEKAGFINSIRGLNVGDEGAAVCPSRAAPEEMAVFPNPKHPDFRLWDLPMISSDDAFDPKNYIERYKIPRYNIVIMTFTQNPSPNTVDVWREARSLQKEAMYFVLLASENDTEKNLEAKRQASLEALKAEGVALPKVFLVHPSALEKLDFIKLLEVMLGDLPEVRAYALLLSLPIFSTTIVAQKKDAFKALGWAAASLSGGVSAIPVPMVASMVDASVAERILTKAQMSLCLDNESVESLARQRGIDSAKLKAMRTCILSVEVSKSEVKKRLAAAEKDTTTTTKRLVELAMPRQVRAWSGQSDFNVKMDDVGEKYSELNLTLNWKDDGRTLICQPPNRTSEDCLDRSFTLKVEYAPKETKVSETSKDVKEGEQVKISCSSKAQPNPNFTWFKHQNSFSQIGENLSLYVKAPADGGRFYCQAKNEHGHDNSTDILINVIYAPKGVHISPAFKNLTEGEQLTLTCLVQDSNPAVESHSYKWYKDDQEIDYQTKNTLNVLGVTQTDKGDYQCKAKNSVGETKSVNITKVSVLHVPQNALIQGVSEIKLGFSLNLKCVTEANPLPNTYHWYFKPDRGQRFLMLSRKDEVYQIENVAVSNAGVYVCSAQNVIGTGGNSSQMNVLVLYPPKKPNLTMKQVVKENEFYSVTCSVESSPQGNLMLSRSSLTNPENGRTILHTTFASNFLNFTSKASMEHAGVYTCSAKNSEGQNSTNQYLKVLYAPKNVIATASPGNELKEGSELKLTCKADSVPQVSAYIWKKSSRPHTVTVGNGQTLTLTLVKSSDSDHYFCITSNEMGSTESPTIYIRVKYRPRITIIHNMTSLGLLDEAVPVHLSCSVQCDPPATFFAWYRLEEKTVLSNNQNYTVQPQNPGTYYCDASNEIGNSRSDPFEINHNQNIKLLIIVIISLLAILFLIGVLFLILRIVLTKRCKGTNEAPQRSFFFSAPPLWSNLRSSGSRNNIRENLVMEGSSEIFGIIDNHSSTAVYSNPQANRNTPAGRPNYDIQTTYDVLKLPPTKLKHLHTEEDLTTVNYAMLQFMDNNPDKSVPSLDSGEPDYAQVSKQKHIAKEQQGGHEDYENVSGGCTKKQPFPNINWDSDTSESEDEVNYTKVSFTATSHHNPQKDKHFSDEEDKTEYSEVKI</sequence>
<evidence type="ECO:0000256" key="2">
    <source>
        <dbReference type="SAM" id="MobiDB-lite"/>
    </source>
</evidence>
<dbReference type="GO" id="GO:0070062">
    <property type="term" value="C:extracellular exosome"/>
    <property type="evidence" value="ECO:0007669"/>
    <property type="project" value="TreeGrafter"/>
</dbReference>
<evidence type="ECO:0000256" key="3">
    <source>
        <dbReference type="SAM" id="Phobius"/>
    </source>
</evidence>
<dbReference type="InterPro" id="IPR036179">
    <property type="entry name" value="Ig-like_dom_sf"/>
</dbReference>
<feature type="domain" description="Ig-like" evidence="4">
    <location>
        <begin position="855"/>
        <end position="936"/>
    </location>
</feature>
<evidence type="ECO:0000256" key="1">
    <source>
        <dbReference type="ARBA" id="ARBA00005429"/>
    </source>
</evidence>
<dbReference type="GO" id="GO:0009897">
    <property type="term" value="C:external side of plasma membrane"/>
    <property type="evidence" value="ECO:0007669"/>
    <property type="project" value="TreeGrafter"/>
</dbReference>
<comment type="similarity">
    <text evidence="1">Belongs to the TRAFAC class dynamin-like GTPase superfamily. IRG family.</text>
</comment>
<dbReference type="GO" id="GO:0042113">
    <property type="term" value="P:B cell activation"/>
    <property type="evidence" value="ECO:0007669"/>
    <property type="project" value="TreeGrafter"/>
</dbReference>
<dbReference type="InterPro" id="IPR003598">
    <property type="entry name" value="Ig_sub2"/>
</dbReference>
<comment type="caution">
    <text evidence="6">The sequence shown here is derived from an EMBL/GenBank/DDBJ whole genome shotgun (WGS) entry which is preliminary data.</text>
</comment>
<dbReference type="InterPro" id="IPR007110">
    <property type="entry name" value="Ig-like_dom"/>
</dbReference>
<feature type="compositionally biased region" description="Polar residues" evidence="2">
    <location>
        <begin position="1151"/>
        <end position="1161"/>
    </location>
</feature>
<dbReference type="GO" id="GO:0005525">
    <property type="term" value="F:GTP binding"/>
    <property type="evidence" value="ECO:0007669"/>
    <property type="project" value="InterPro"/>
</dbReference>
<feature type="domain" description="Ig-like" evidence="4">
    <location>
        <begin position="403"/>
        <end position="483"/>
    </location>
</feature>
<dbReference type="SMART" id="SM00408">
    <property type="entry name" value="IGc2"/>
    <property type="match status" value="5"/>
</dbReference>
<dbReference type="GO" id="GO:0030888">
    <property type="term" value="P:regulation of B cell proliferation"/>
    <property type="evidence" value="ECO:0007669"/>
    <property type="project" value="TreeGrafter"/>
</dbReference>
<dbReference type="GO" id="GO:0019903">
    <property type="term" value="F:protein phosphatase binding"/>
    <property type="evidence" value="ECO:0007669"/>
    <property type="project" value="TreeGrafter"/>
</dbReference>
<dbReference type="Pfam" id="PF13927">
    <property type="entry name" value="Ig_3"/>
    <property type="match status" value="3"/>
</dbReference>
<dbReference type="Proteomes" id="UP001187315">
    <property type="component" value="Unassembled WGS sequence"/>
</dbReference>
<dbReference type="SMART" id="SM00409">
    <property type="entry name" value="IG"/>
    <property type="match status" value="6"/>
</dbReference>
<gene>
    <name evidence="6" type="ORF">Q7C36_016681</name>
</gene>
<dbReference type="PANTHER" id="PTHR46958:SF1">
    <property type="entry name" value="B-CELL RECEPTOR CD22"/>
    <property type="match status" value="1"/>
</dbReference>
<keyword evidence="3" id="KW-0472">Membrane</keyword>
<feature type="transmembrane region" description="Helical" evidence="3">
    <location>
        <begin position="943"/>
        <end position="965"/>
    </location>
</feature>
<keyword evidence="3" id="KW-0812">Transmembrane</keyword>
<feature type="domain" description="Ig-like" evidence="4">
    <location>
        <begin position="674"/>
        <end position="760"/>
    </location>
</feature>
<dbReference type="Pfam" id="PF13895">
    <property type="entry name" value="Ig_2"/>
    <property type="match status" value="3"/>
</dbReference>
<dbReference type="InterPro" id="IPR003599">
    <property type="entry name" value="Ig_sub"/>
</dbReference>
<dbReference type="CDD" id="cd00096">
    <property type="entry name" value="Ig"/>
    <property type="match status" value="1"/>
</dbReference>
<keyword evidence="3" id="KW-1133">Transmembrane helix</keyword>
<dbReference type="Gene3D" id="2.60.40.10">
    <property type="entry name" value="Immunoglobulins"/>
    <property type="match status" value="7"/>
</dbReference>
<protein>
    <submittedName>
        <fullName evidence="6">Uncharacterized protein</fullName>
    </submittedName>
</protein>
<evidence type="ECO:0000313" key="6">
    <source>
        <dbReference type="EMBL" id="KAK2831595.1"/>
    </source>
</evidence>
<proteinExistence type="inferred from homology"/>
<dbReference type="GO" id="GO:0042609">
    <property type="term" value="F:CD4 receptor binding"/>
    <property type="evidence" value="ECO:0007669"/>
    <property type="project" value="TreeGrafter"/>
</dbReference>
<dbReference type="InterPro" id="IPR027417">
    <property type="entry name" value="P-loop_NTPase"/>
</dbReference>
<dbReference type="PROSITE" id="PS51716">
    <property type="entry name" value="G_IRG"/>
    <property type="match status" value="1"/>
</dbReference>
<evidence type="ECO:0000313" key="7">
    <source>
        <dbReference type="Proteomes" id="UP001187315"/>
    </source>
</evidence>
<feature type="domain" description="Ig-like" evidence="4">
    <location>
        <begin position="765"/>
        <end position="848"/>
    </location>
</feature>
<evidence type="ECO:0000259" key="5">
    <source>
        <dbReference type="PROSITE" id="PS51716"/>
    </source>
</evidence>
<feature type="region of interest" description="Disordered" evidence="2">
    <location>
        <begin position="1107"/>
        <end position="1183"/>
    </location>
</feature>
<dbReference type="Gene3D" id="3.40.50.300">
    <property type="entry name" value="P-loop containing nucleotide triphosphate hydrolases"/>
    <property type="match status" value="1"/>
</dbReference>
<dbReference type="AlphaFoldDB" id="A0AA88S9L1"/>
<feature type="domain" description="IRG-type G" evidence="5">
    <location>
        <begin position="36"/>
        <end position="207"/>
    </location>
</feature>
<dbReference type="InterPro" id="IPR007743">
    <property type="entry name" value="Immunity-related_GTPase-like"/>
</dbReference>
<evidence type="ECO:0000259" key="4">
    <source>
        <dbReference type="PROSITE" id="PS50835"/>
    </source>
</evidence>
<accession>A0AA88S9L1</accession>
<dbReference type="GO" id="GO:0033691">
    <property type="term" value="F:sialic acid binding"/>
    <property type="evidence" value="ECO:0007669"/>
    <property type="project" value="TreeGrafter"/>
</dbReference>
<name>A0AA88S9L1_TACVA</name>
<dbReference type="PANTHER" id="PTHR46958">
    <property type="entry name" value="B-CELL RECEPTOR CD22"/>
    <property type="match status" value="1"/>
</dbReference>
<dbReference type="GO" id="GO:0005769">
    <property type="term" value="C:early endosome"/>
    <property type="evidence" value="ECO:0007669"/>
    <property type="project" value="TreeGrafter"/>
</dbReference>
<dbReference type="Pfam" id="PF05049">
    <property type="entry name" value="IIGP"/>
    <property type="match status" value="1"/>
</dbReference>